<keyword evidence="2" id="KW-1185">Reference proteome</keyword>
<reference evidence="1" key="1">
    <citation type="submission" date="2023-04" db="EMBL/GenBank/DDBJ databases">
        <title>Ambrosiozyma monospora NBRC 10751.</title>
        <authorList>
            <person name="Ichikawa N."/>
            <person name="Sato H."/>
            <person name="Tonouchi N."/>
        </authorList>
    </citation>
    <scope>NUCLEOTIDE SEQUENCE</scope>
    <source>
        <strain evidence="1">NBRC 10751</strain>
    </source>
</reference>
<protein>
    <submittedName>
        <fullName evidence="1">Unnamed protein product</fullName>
    </submittedName>
</protein>
<comment type="caution">
    <text evidence="1">The sequence shown here is derived from an EMBL/GenBank/DDBJ whole genome shotgun (WGS) entry which is preliminary data.</text>
</comment>
<name>A0ACB5T375_AMBMO</name>
<proteinExistence type="predicted"/>
<accession>A0ACB5T375</accession>
<organism evidence="1 2">
    <name type="scientific">Ambrosiozyma monospora</name>
    <name type="common">Yeast</name>
    <name type="synonym">Endomycopsis monosporus</name>
    <dbReference type="NCBI Taxonomy" id="43982"/>
    <lineage>
        <taxon>Eukaryota</taxon>
        <taxon>Fungi</taxon>
        <taxon>Dikarya</taxon>
        <taxon>Ascomycota</taxon>
        <taxon>Saccharomycotina</taxon>
        <taxon>Pichiomycetes</taxon>
        <taxon>Pichiales</taxon>
        <taxon>Pichiaceae</taxon>
        <taxon>Ambrosiozyma</taxon>
    </lineage>
</organism>
<dbReference type="Proteomes" id="UP001165064">
    <property type="component" value="Unassembled WGS sequence"/>
</dbReference>
<evidence type="ECO:0000313" key="1">
    <source>
        <dbReference type="EMBL" id="GME80400.1"/>
    </source>
</evidence>
<gene>
    <name evidence="1" type="ORF">Amon02_000444500</name>
</gene>
<evidence type="ECO:0000313" key="2">
    <source>
        <dbReference type="Proteomes" id="UP001165064"/>
    </source>
</evidence>
<dbReference type="EMBL" id="BSXS01003048">
    <property type="protein sequence ID" value="GME80400.1"/>
    <property type="molecule type" value="Genomic_DNA"/>
</dbReference>
<sequence length="168" mass="18643">MLSAFAVSLGYRSGMAQMYYSWIATLCKDNTEKKAIVLSVANCLAYVTNAWLIPIQWDMKNSPKFSTGYRINIGIICIDIVAFSIVYTLARWDLVLCPKWAGNRHNPPEGFLSHDSDNEHHSDKSVGFGGSHEDGDDVVDRQSSSGSSDLEKRGDVKVHAITSIKEKN</sequence>